<reference evidence="4" key="1">
    <citation type="submission" date="2023-11" db="UniProtKB">
        <authorList>
            <consortium name="WormBaseParasite"/>
        </authorList>
    </citation>
    <scope>IDENTIFICATION</scope>
</reference>
<accession>A0AA85ADU8</accession>
<keyword evidence="1" id="KW-0175">Coiled coil</keyword>
<dbReference type="Pfam" id="PF05483">
    <property type="entry name" value="SCP-1"/>
    <property type="match status" value="1"/>
</dbReference>
<dbReference type="Proteomes" id="UP000050790">
    <property type="component" value="Unassembled WGS sequence"/>
</dbReference>
<evidence type="ECO:0000313" key="3">
    <source>
        <dbReference type="Proteomes" id="UP000050790"/>
    </source>
</evidence>
<feature type="coiled-coil region" evidence="1">
    <location>
        <begin position="376"/>
        <end position="484"/>
    </location>
</feature>
<feature type="region of interest" description="Disordered" evidence="2">
    <location>
        <begin position="15"/>
        <end position="35"/>
    </location>
</feature>
<sequence length="1117" mass="130908">MFMKSSFLRQFRKEETSLHPVSFSEPSQIDGKKPSSLIWKGLEDGNASSTCDLDDDDYFESDQFISSNEANLSTSSKTNWSDNKWSKMLKFGDESKKRDPVQFTPESPKIINLRNASQKPHVNKPIISLDSFDHARPHSPLDDMAVPKKAPESPMLNFLSKKPSASFMQSPDAHNVSTSSEDSIYFHQASKICQDYTGEVKTHLDKVHDKAVTEFSVEDKSDTLCDNLKFLYKRLRQEAENLETWKCCTISKLEEKCLDLQSYESLVENLRKANLELQMNMETVSLKYKDELAVREKLAEQFSAIKQQCTTLELKAEKLMEANLTIKNKFCQSEIVHNSLLSIFKTIKDNLFEQSNKCLDKFKESEKLVTGKILDLETLQKSNIAMDEKNEVLKDELLHWQQKHHNDIVQLQTEIDQLSTENIELKELEKTLMCTNERHLSLIKRLEDAITEEKINRENAEYMLKNNSKETDELRDLVEKIKNKNVYVLEMLSTLNKKFIHLENQTTTFRSHFKCLTNRIENMIANLNSFQIRQRNGREEMVVNLKDEQQKIRNLFQKINERSIVIHKFESSLYHTCVNLVMESEISKIDRENLVNLNRKVFELEKEIEFYHISENALRDALKKCQIQNEKLQISNGSLHTQLNCESRNCAKANENCLKAEALVKHLEEKACSNQNEIKDLTERAKAIEKELQEEKLNCSKVKETLEVYEKKFHELKMSNEKNQQALDQARIQIKEKEEYHEELKRQLVNLNQEKEKSILKQIQLTNNINDVTIQLEYSRQEIGQQKLREKHIQEQNQRLENHKIELQKQNESITDELLSLKERFNQQADEIKQKQDEVESLKEIIDLKNIENSKSSKKVDKKLNESMNLIEKLREQTKELNQEKKEVLKKLMKKEQELKKLEVKATNQERELREANDEKQRLYEELRRMKQDQIERETILAENNRELLKLRCVEKEYQEFQHQIYANSPPASTQLPKEIHEKVTQTPKSPALSLKLDNLNMAETPTKTPKSILKQPGSATKRRRVFFASPDYGSMMNNQKEPSYQNQECGFPLFKKLSPFTMNTPTIQNLQTLDKVTNIRKTPRKTGRQITEEFYKVDTEKSWFDCEQIFGYGAED</sequence>
<proteinExistence type="predicted"/>
<dbReference type="WBParaSite" id="SMRG1_7920.1">
    <property type="protein sequence ID" value="SMRG1_7920.1"/>
    <property type="gene ID" value="SMRG1_7920"/>
</dbReference>
<evidence type="ECO:0000256" key="1">
    <source>
        <dbReference type="SAM" id="Coils"/>
    </source>
</evidence>
<dbReference type="InterPro" id="IPR008827">
    <property type="entry name" value="SYCP1"/>
</dbReference>
<name>A0AA85ADU8_9TREM</name>
<dbReference type="GO" id="GO:0000795">
    <property type="term" value="C:synaptonemal complex"/>
    <property type="evidence" value="ECO:0007669"/>
    <property type="project" value="InterPro"/>
</dbReference>
<feature type="coiled-coil region" evidence="1">
    <location>
        <begin position="650"/>
        <end position="761"/>
    </location>
</feature>
<feature type="coiled-coil region" evidence="1">
    <location>
        <begin position="790"/>
        <end position="937"/>
    </location>
</feature>
<protein>
    <submittedName>
        <fullName evidence="4">Uncharacterized protein</fullName>
    </submittedName>
</protein>
<evidence type="ECO:0000313" key="4">
    <source>
        <dbReference type="WBParaSite" id="SMRG1_7920.1"/>
    </source>
</evidence>
<dbReference type="AlphaFoldDB" id="A0AA85ADU8"/>
<dbReference type="GO" id="GO:0007130">
    <property type="term" value="P:synaptonemal complex assembly"/>
    <property type="evidence" value="ECO:0007669"/>
    <property type="project" value="InterPro"/>
</dbReference>
<feature type="coiled-coil region" evidence="1">
    <location>
        <begin position="253"/>
        <end position="287"/>
    </location>
</feature>
<organism evidence="3 4">
    <name type="scientific">Schistosoma margrebowiei</name>
    <dbReference type="NCBI Taxonomy" id="48269"/>
    <lineage>
        <taxon>Eukaryota</taxon>
        <taxon>Metazoa</taxon>
        <taxon>Spiralia</taxon>
        <taxon>Lophotrochozoa</taxon>
        <taxon>Platyhelminthes</taxon>
        <taxon>Trematoda</taxon>
        <taxon>Digenea</taxon>
        <taxon>Strigeidida</taxon>
        <taxon>Schistosomatoidea</taxon>
        <taxon>Schistosomatidae</taxon>
        <taxon>Schistosoma</taxon>
    </lineage>
</organism>
<evidence type="ECO:0000256" key="2">
    <source>
        <dbReference type="SAM" id="MobiDB-lite"/>
    </source>
</evidence>